<comment type="caution">
    <text evidence="2">The sequence shown here is derived from an EMBL/GenBank/DDBJ whole genome shotgun (WGS) entry which is preliminary data.</text>
</comment>
<dbReference type="Gene3D" id="3.90.1580.10">
    <property type="entry name" value="paralog of FGE (formylglycine-generating enzyme)"/>
    <property type="match status" value="1"/>
</dbReference>
<reference evidence="2 3" key="1">
    <citation type="journal article" date="2015" name="Genome Announc.">
        <title>Draft Genome Sequence of the Terrestrial Cyanobacterium Scytonema millei VB511283, Isolated from Eastern India.</title>
        <authorList>
            <person name="Sen D."/>
            <person name="Chandrababunaidu M.M."/>
            <person name="Singh D."/>
            <person name="Sanghi N."/>
            <person name="Ghorai A."/>
            <person name="Mishra G.P."/>
            <person name="Madduluri M."/>
            <person name="Adhikary S.P."/>
            <person name="Tripathy S."/>
        </authorList>
    </citation>
    <scope>NUCLEOTIDE SEQUENCE [LARGE SCALE GENOMIC DNA]</scope>
    <source>
        <strain evidence="2 3">VB511283</strain>
    </source>
</reference>
<dbReference type="EMBL" id="JTJC03000004">
    <property type="protein sequence ID" value="NHC36326.1"/>
    <property type="molecule type" value="Genomic_DNA"/>
</dbReference>
<dbReference type="RefSeq" id="WP_039717008.1">
    <property type="nucleotide sequence ID" value="NZ_JTJC03000004.1"/>
</dbReference>
<keyword evidence="3" id="KW-1185">Reference proteome</keyword>
<dbReference type="PROSITE" id="PS50222">
    <property type="entry name" value="EF_HAND_2"/>
    <property type="match status" value="1"/>
</dbReference>
<dbReference type="OrthoDB" id="473693at2"/>
<name>A0A9X5E6Q1_9CYAN</name>
<dbReference type="Proteomes" id="UP000031532">
    <property type="component" value="Unassembled WGS sequence"/>
</dbReference>
<dbReference type="PANTHER" id="PTHR23150">
    <property type="entry name" value="SULFATASE MODIFYING FACTOR 1, 2"/>
    <property type="match status" value="1"/>
</dbReference>
<accession>A0A9X5E6Q1</accession>
<dbReference type="PANTHER" id="PTHR23150:SF19">
    <property type="entry name" value="FORMYLGLYCINE-GENERATING ENZYME"/>
    <property type="match status" value="1"/>
</dbReference>
<dbReference type="SUPFAM" id="SSF56436">
    <property type="entry name" value="C-type lectin-like"/>
    <property type="match status" value="1"/>
</dbReference>
<dbReference type="Pfam" id="PF00656">
    <property type="entry name" value="Peptidase_C14"/>
    <property type="match status" value="1"/>
</dbReference>
<dbReference type="GO" id="GO:0004197">
    <property type="term" value="F:cysteine-type endopeptidase activity"/>
    <property type="evidence" value="ECO:0007669"/>
    <property type="project" value="InterPro"/>
</dbReference>
<dbReference type="GO" id="GO:0120147">
    <property type="term" value="F:formylglycine-generating oxidase activity"/>
    <property type="evidence" value="ECO:0007669"/>
    <property type="project" value="TreeGrafter"/>
</dbReference>
<dbReference type="InterPro" id="IPR005532">
    <property type="entry name" value="SUMF_dom"/>
</dbReference>
<evidence type="ECO:0000259" key="1">
    <source>
        <dbReference type="PROSITE" id="PS50222"/>
    </source>
</evidence>
<dbReference type="NCBIfam" id="NF047832">
    <property type="entry name" value="caspase_w_EACC1"/>
    <property type="match status" value="1"/>
</dbReference>
<dbReference type="InterPro" id="IPR002048">
    <property type="entry name" value="EF_hand_dom"/>
</dbReference>
<dbReference type="InterPro" id="IPR029030">
    <property type="entry name" value="Caspase-like_dom_sf"/>
</dbReference>
<dbReference type="SUPFAM" id="SSF52129">
    <property type="entry name" value="Caspase-like"/>
    <property type="match status" value="1"/>
</dbReference>
<proteinExistence type="predicted"/>
<dbReference type="InterPro" id="IPR051043">
    <property type="entry name" value="Sulfatase_Mod_Factor_Kinase"/>
</dbReference>
<dbReference type="InterPro" id="IPR011600">
    <property type="entry name" value="Pept_C14_caspase"/>
</dbReference>
<organism evidence="2 3">
    <name type="scientific">Scytonema millei VB511283</name>
    <dbReference type="NCBI Taxonomy" id="1245923"/>
    <lineage>
        <taxon>Bacteria</taxon>
        <taxon>Bacillati</taxon>
        <taxon>Cyanobacteriota</taxon>
        <taxon>Cyanophyceae</taxon>
        <taxon>Nostocales</taxon>
        <taxon>Scytonemataceae</taxon>
        <taxon>Scytonema</taxon>
    </lineage>
</organism>
<dbReference type="AlphaFoldDB" id="A0A9X5E6Q1"/>
<gene>
    <name evidence="2" type="ORF">QH73_0017020</name>
</gene>
<protein>
    <submittedName>
        <fullName evidence="2">SUMF1/EgtB/PvdO family nonheme iron enzyme</fullName>
    </submittedName>
</protein>
<dbReference type="Gene3D" id="3.40.50.1460">
    <property type="match status" value="1"/>
</dbReference>
<dbReference type="GO" id="GO:0005509">
    <property type="term" value="F:calcium ion binding"/>
    <property type="evidence" value="ECO:0007669"/>
    <property type="project" value="InterPro"/>
</dbReference>
<sequence length="674" mass="75795">MSKKVALLIGVSEYGEGIPLLKAPPNDVVAIQRVLQNPQMGGFDEVTPLINPEPVAMQQAIQRLFRNANKEDLVLLFFSGHGITDDENNLFLATRITAKDNFEATAVSANFIQKLSKNSYAKRQVIILDCCYSGAFAEGWQAKSVGLDLKRELGAEGRVVLTSATATQTSFEQEGAELSLYTQYLVEGIETGAADKDGDGKIHARELHDYAKTKVQEVKPKMQPGIILDKEGFNILLSLAPVNDPELEFRQLVEQYVYLGEISNYRREFLNLEQEKRGILDEKAEEIINSVLEPFRRRQANLARYEEAFRQEVERQYPLDRGMENDLRDWQQFVLGLEDEYVAEIQQRVISEVEKKQNLTETKLEAASSQATTPSNKSTSQPLHVFEFDVVTVADIQQSGWLGLGGKRAQVKSDRSQAQFFKENFGNGITLAMVAIPGGKFIMGSPTGEGFDKERPQHEVTVQPFFMGKFQVTQVQWKTVANLPRVNRDLKPNPSYFKGNDRPVETVSWYDAVEFCDRLSRHTNKQYRLPSEAEWEYACRAGTTTPFHFGETITTDLVNYDGNYTYGDAPKGEYRQQTTPVGSFSPNAFGLYDMHGNVWEWCADTWHENYSGAPTDGSAWVEKNDNKNKSQVLRGGSWISYPGGCRSAYRGRGRPDVDSNAFGFRVACGAARTQ</sequence>
<evidence type="ECO:0000313" key="2">
    <source>
        <dbReference type="EMBL" id="NHC36326.1"/>
    </source>
</evidence>
<dbReference type="Pfam" id="PF03781">
    <property type="entry name" value="FGE-sulfatase"/>
    <property type="match status" value="1"/>
</dbReference>
<dbReference type="InterPro" id="IPR042095">
    <property type="entry name" value="SUMF_sf"/>
</dbReference>
<feature type="domain" description="EF-hand" evidence="1">
    <location>
        <begin position="195"/>
        <end position="217"/>
    </location>
</feature>
<dbReference type="InterPro" id="IPR016187">
    <property type="entry name" value="CTDL_fold"/>
</dbReference>
<evidence type="ECO:0000313" key="3">
    <source>
        <dbReference type="Proteomes" id="UP000031532"/>
    </source>
</evidence>
<dbReference type="GO" id="GO:0006508">
    <property type="term" value="P:proteolysis"/>
    <property type="evidence" value="ECO:0007669"/>
    <property type="project" value="InterPro"/>
</dbReference>